<evidence type="ECO:0000313" key="3">
    <source>
        <dbReference type="EMBL" id="ABX42287.1"/>
    </source>
</evidence>
<dbReference type="PANTHER" id="PTHR43649">
    <property type="entry name" value="ARABINOSE-BINDING PROTEIN-RELATED"/>
    <property type="match status" value="1"/>
</dbReference>
<evidence type="ECO:0000256" key="2">
    <source>
        <dbReference type="SAM" id="SignalP"/>
    </source>
</evidence>
<evidence type="ECO:0000256" key="1">
    <source>
        <dbReference type="SAM" id="MobiDB-lite"/>
    </source>
</evidence>
<name>A9KHK2_LACP7</name>
<dbReference type="OrthoDB" id="2650856at2"/>
<organism evidence="3 4">
    <name type="scientific">Lachnoclostridium phytofermentans (strain ATCC 700394 / DSM 18823 / ISDg)</name>
    <name type="common">Clostridium phytofermentans</name>
    <dbReference type="NCBI Taxonomy" id="357809"/>
    <lineage>
        <taxon>Bacteria</taxon>
        <taxon>Bacillati</taxon>
        <taxon>Bacillota</taxon>
        <taxon>Clostridia</taxon>
        <taxon>Lachnospirales</taxon>
        <taxon>Lachnospiraceae</taxon>
    </lineage>
</organism>
<keyword evidence="4" id="KW-1185">Reference proteome</keyword>
<dbReference type="SUPFAM" id="SSF53850">
    <property type="entry name" value="Periplasmic binding protein-like II"/>
    <property type="match status" value="1"/>
</dbReference>
<dbReference type="Pfam" id="PF13416">
    <property type="entry name" value="SBP_bac_8"/>
    <property type="match status" value="1"/>
</dbReference>
<dbReference type="InterPro" id="IPR006059">
    <property type="entry name" value="SBP"/>
</dbReference>
<dbReference type="Proteomes" id="UP000000370">
    <property type="component" value="Chromosome"/>
</dbReference>
<dbReference type="PROSITE" id="PS51257">
    <property type="entry name" value="PROKAR_LIPOPROTEIN"/>
    <property type="match status" value="1"/>
</dbReference>
<dbReference type="AlphaFoldDB" id="A9KHK2"/>
<feature type="signal peptide" evidence="2">
    <location>
        <begin position="1"/>
        <end position="23"/>
    </location>
</feature>
<dbReference type="KEGG" id="cpy:Cphy_1918"/>
<keyword evidence="2" id="KW-0732">Signal</keyword>
<feature type="region of interest" description="Disordered" evidence="1">
    <location>
        <begin position="25"/>
        <end position="64"/>
    </location>
</feature>
<dbReference type="EMBL" id="CP000885">
    <property type="protein sequence ID" value="ABX42287.1"/>
    <property type="molecule type" value="Genomic_DNA"/>
</dbReference>
<dbReference type="RefSeq" id="WP_012199941.1">
    <property type="nucleotide sequence ID" value="NC_010001.1"/>
</dbReference>
<evidence type="ECO:0000313" key="4">
    <source>
        <dbReference type="Proteomes" id="UP000000370"/>
    </source>
</evidence>
<gene>
    <name evidence="3" type="ordered locus">Cphy_1918</name>
</gene>
<accession>A9KHK2</accession>
<dbReference type="eggNOG" id="COG1653">
    <property type="taxonomic scope" value="Bacteria"/>
</dbReference>
<dbReference type="HOGENOM" id="CLU_021021_3_0_9"/>
<sequence length="557" mass="62485" precursor="true">MRKSIKKAAALALTLAMSTAVLAGCGSKDKSTGTKNDPTTAPTKAADNNQGSTDPTKAPESAFKDYSNGFEKNVTIQIPVYDRAFEGWNPTNNYYTQWVQKEFGEKYNVTVEFVAIGRSTEVTDYTQMLAAGTAPDIIFHYDMPQAIAYYDEGAMQELNYDEIANYAPTYYKNLGATIDSYGTINGEKVFFFANRPTAYNWVTLVRQDWIDKVGKTMPTNLTELNELYAAWRDAGLGNGGGTLLQNNFIYDYFFRSWPIDADERALYSDLSVAALPWEPTHKFLKNLNYQYNNNLIDKEFYLNTDDAATKADFVSGNSGVYSFYISSSTDVLTSLLANNPDAKVSLLPIAANVSEGGVPQQRGYWPFGMIMGINSTTTAEERIAIWMYLEWLSQPDNLFFFQNGVEGQNYTFNEEGLAVKTPDFAGESKLSNNNNKDYWCLVVESAQYSNQDLNYKANIANWAPAGYEYIIEDAYKDYIANLEYMTPDAIFLDTIQSVAEFKSDLNDLFKELYVKCTMAPEADFENVYKKACEDYLAAGYQTILDEKQAAITSGGYN</sequence>
<dbReference type="InterPro" id="IPR050490">
    <property type="entry name" value="Bact_solute-bd_prot1"/>
</dbReference>
<proteinExistence type="predicted"/>
<reference evidence="4" key="1">
    <citation type="submission" date="2007-11" db="EMBL/GenBank/DDBJ databases">
        <title>Complete genome sequence of Clostridium phytofermentans ISDg.</title>
        <authorList>
            <person name="Leschine S.B."/>
            <person name="Warnick T.A."/>
            <person name="Blanchard J.L."/>
            <person name="Schnell D.J."/>
            <person name="Petit E.L."/>
            <person name="LaTouf W.G."/>
            <person name="Copeland A."/>
            <person name="Lucas S."/>
            <person name="Lapidus A."/>
            <person name="Barry K."/>
            <person name="Glavina del Rio T."/>
            <person name="Dalin E."/>
            <person name="Tice H."/>
            <person name="Pitluck S."/>
            <person name="Kiss H."/>
            <person name="Brettin T."/>
            <person name="Bruce D."/>
            <person name="Detter J.C."/>
            <person name="Han C."/>
            <person name="Kuske C."/>
            <person name="Schmutz J."/>
            <person name="Larimer F."/>
            <person name="Land M."/>
            <person name="Hauser L."/>
            <person name="Kyrpides N."/>
            <person name="Kim E.A."/>
            <person name="Richardson P."/>
        </authorList>
    </citation>
    <scope>NUCLEOTIDE SEQUENCE [LARGE SCALE GENOMIC DNA]</scope>
    <source>
        <strain evidence="4">ATCC 700394 / DSM 18823 / ISDg</strain>
    </source>
</reference>
<feature type="compositionally biased region" description="Polar residues" evidence="1">
    <location>
        <begin position="33"/>
        <end position="55"/>
    </location>
</feature>
<dbReference type="Gene3D" id="3.40.190.10">
    <property type="entry name" value="Periplasmic binding protein-like II"/>
    <property type="match status" value="2"/>
</dbReference>
<dbReference type="STRING" id="357809.Cphy_1918"/>
<dbReference type="PANTHER" id="PTHR43649:SF12">
    <property type="entry name" value="DIACETYLCHITOBIOSE BINDING PROTEIN DASA"/>
    <property type="match status" value="1"/>
</dbReference>
<protein>
    <submittedName>
        <fullName evidence="3">Extracellular solute-binding protein family 1</fullName>
    </submittedName>
</protein>
<feature type="chain" id="PRO_5038606573" evidence="2">
    <location>
        <begin position="24"/>
        <end position="557"/>
    </location>
</feature>